<dbReference type="InterPro" id="IPR004312">
    <property type="entry name" value="ATHILA_Orf1_C"/>
</dbReference>
<dbReference type="AlphaFoldDB" id="A0A8S9GAH0"/>
<gene>
    <name evidence="3" type="ORF">F2Q68_00031273</name>
</gene>
<feature type="compositionally biased region" description="Basic and acidic residues" evidence="1">
    <location>
        <begin position="377"/>
        <end position="395"/>
    </location>
</feature>
<feature type="region of interest" description="Disordered" evidence="1">
    <location>
        <begin position="843"/>
        <end position="895"/>
    </location>
</feature>
<protein>
    <recommendedName>
        <fullName evidence="2">Arabidopsis retrotransposon Orf1 C-terminal domain-containing protein</fullName>
    </recommendedName>
</protein>
<evidence type="ECO:0000313" key="3">
    <source>
        <dbReference type="EMBL" id="KAF2541396.1"/>
    </source>
</evidence>
<proteinExistence type="predicted"/>
<comment type="caution">
    <text evidence="3">The sequence shown here is derived from an EMBL/GenBank/DDBJ whole genome shotgun (WGS) entry which is preliminary data.</text>
</comment>
<dbReference type="Pfam" id="PF03078">
    <property type="entry name" value="ATHILA"/>
    <property type="match status" value="1"/>
</dbReference>
<feature type="compositionally biased region" description="Polar residues" evidence="1">
    <location>
        <begin position="241"/>
        <end position="255"/>
    </location>
</feature>
<evidence type="ECO:0000259" key="2">
    <source>
        <dbReference type="Pfam" id="PF03078"/>
    </source>
</evidence>
<evidence type="ECO:0000256" key="1">
    <source>
        <dbReference type="SAM" id="MobiDB-lite"/>
    </source>
</evidence>
<dbReference type="EMBL" id="QGKW02002005">
    <property type="protein sequence ID" value="KAF2541396.1"/>
    <property type="molecule type" value="Genomic_DNA"/>
</dbReference>
<reference evidence="3" key="1">
    <citation type="submission" date="2019-12" db="EMBL/GenBank/DDBJ databases">
        <title>Genome sequencing and annotation of Brassica cretica.</title>
        <authorList>
            <person name="Studholme D.J."/>
            <person name="Sarris P.F."/>
        </authorList>
    </citation>
    <scope>NUCLEOTIDE SEQUENCE</scope>
    <source>
        <strain evidence="3">PFS-001/15</strain>
        <tissue evidence="3">Leaf</tissue>
    </source>
</reference>
<organism evidence="3 4">
    <name type="scientific">Brassica cretica</name>
    <name type="common">Mustard</name>
    <dbReference type="NCBI Taxonomy" id="69181"/>
    <lineage>
        <taxon>Eukaryota</taxon>
        <taxon>Viridiplantae</taxon>
        <taxon>Streptophyta</taxon>
        <taxon>Embryophyta</taxon>
        <taxon>Tracheophyta</taxon>
        <taxon>Spermatophyta</taxon>
        <taxon>Magnoliopsida</taxon>
        <taxon>eudicotyledons</taxon>
        <taxon>Gunneridae</taxon>
        <taxon>Pentapetalae</taxon>
        <taxon>rosids</taxon>
        <taxon>malvids</taxon>
        <taxon>Brassicales</taxon>
        <taxon>Brassicaceae</taxon>
        <taxon>Brassiceae</taxon>
        <taxon>Brassica</taxon>
    </lineage>
</organism>
<accession>A0A8S9GAH0</accession>
<feature type="region of interest" description="Disordered" evidence="1">
    <location>
        <begin position="355"/>
        <end position="409"/>
    </location>
</feature>
<feature type="domain" description="Arabidopsis retrotransposon Orf1 C-terminal" evidence="2">
    <location>
        <begin position="662"/>
        <end position="819"/>
    </location>
</feature>
<dbReference type="Proteomes" id="UP000712281">
    <property type="component" value="Unassembled WGS sequence"/>
</dbReference>
<evidence type="ECO:0000313" key="4">
    <source>
        <dbReference type="Proteomes" id="UP000712281"/>
    </source>
</evidence>
<name>A0A8S9GAH0_BRACR</name>
<feature type="region of interest" description="Disordered" evidence="1">
    <location>
        <begin position="467"/>
        <end position="488"/>
    </location>
</feature>
<feature type="region of interest" description="Disordered" evidence="1">
    <location>
        <begin position="225"/>
        <end position="255"/>
    </location>
</feature>
<sequence>MNGCHKRSVIDGLPRAGCHRHTSDSDQTSYSGMVARTICEDSVRNHQRKLPWMKRQSTDCQRQVAIDIITNIPPWTNRQNQIATGNCSPLSLRSSSIYACSGNSLKACLPRRDDELELLSSSVSCRQRVVSDQVTSLPLVKRYKRKRGEASSPHPMFGCDDDQLTDREARVSPSVYDEMPRRAVGFVSTFRTSLCQGRSAAQEQSESDLCHQKTNLEPGTIDAAAETETSEEDQQEISGKSVPNTGYQKPYFHNQNQNGKMSILSQAQNQFQNRHNNPQAAPATASGPPDKLKGMMQQLLECQQIQGNALNQVTTEINTRMDNMLTKFNSKYDAVASHIRQIDVQIAQTAETIKRQQGTLPGKTDKNPKDCNAVEMRSGRHLSDPGPKKLTSQEKGKHKKGEQPPLEDNAALTPQQGMIEEILVDDPLEVALIRLESEQNTCEVDADGYEKMLDSCENIEKTMAPKRTKAASRIKPPYARGEPEDYTVPPTYPWPREEGTEISITYPNNPKSLETRWDKEASHRYNTLLNTNIFPTPDLCHRTHPLYPDLVRQVLTTADLTFKRPGFPIFEEASFTFFASGVKHSTSLETLTEIYEMSEEYTQTSFPRKFIPEQAFWKFIASGDFKSQSASQSHIRNPMLCAGVEDELKSSAIGIPTAPMTTSPGCVLVQMFVDKKARVVKGYLKKDRSGSLLTPLFRHLELDLSVYECNETAAFIDISYLINCQILCDETTYSFLSQDGRNLYCKLPQPNITSLSDVTNICFVPDAQYLCADPKSSYRDDTMDDVEFIRTDGGDNTYDLSPLVDNADDATYRRWMVDSQRKNNSLMKRILKAITGGCVGALSIAEPPQDQPTSRSHRPGKEPAGTARGDEETPWATPRRRNMRSAGQSESDDTD</sequence>